<dbReference type="InterPro" id="IPR011761">
    <property type="entry name" value="ATP-grasp"/>
</dbReference>
<feature type="binding site" evidence="7">
    <location>
        <begin position="22"/>
        <end position="23"/>
    </location>
    <ligand>
        <name>N(1)-(5-phospho-beta-D-ribosyl)glycinamide</name>
        <dbReference type="ChEBI" id="CHEBI:143788"/>
    </ligand>
</feature>
<comment type="similarity">
    <text evidence="7">Belongs to the PurK/PurT family.</text>
</comment>
<dbReference type="GO" id="GO:0006189">
    <property type="term" value="P:'de novo' IMP biosynthetic process"/>
    <property type="evidence" value="ECO:0007669"/>
    <property type="project" value="UniProtKB-UniRule"/>
</dbReference>
<feature type="binding site" evidence="7">
    <location>
        <position position="279"/>
    </location>
    <ligand>
        <name>Mg(2+)</name>
        <dbReference type="ChEBI" id="CHEBI:18420"/>
    </ligand>
</feature>
<dbReference type="OrthoDB" id="9804625at2"/>
<dbReference type="UniPathway" id="UPA00074">
    <property type="reaction ID" value="UER00127"/>
</dbReference>
<feature type="binding site" evidence="7">
    <location>
        <position position="162"/>
    </location>
    <ligand>
        <name>ATP</name>
        <dbReference type="ChEBI" id="CHEBI:30616"/>
    </ligand>
</feature>
<comment type="function">
    <text evidence="7">Involved in the de novo purine biosynthesis. Catalyzes the transfer of formate to 5-phospho-ribosyl-glycinamide (GAR), producing 5-phospho-ribosyl-N-formylglycinamide (FGAR). Formate is provided by PurU via hydrolysis of 10-formyl-tetrahydrofolate.</text>
</comment>
<dbReference type="NCBIfam" id="NF006766">
    <property type="entry name" value="PRK09288.1"/>
    <property type="match status" value="1"/>
</dbReference>
<comment type="caution">
    <text evidence="9">The sequence shown here is derived from an EMBL/GenBank/DDBJ whole genome shotgun (WGS) entry which is preliminary data.</text>
</comment>
<feature type="binding site" evidence="7">
    <location>
        <begin position="202"/>
        <end position="205"/>
    </location>
    <ligand>
        <name>ATP</name>
        <dbReference type="ChEBI" id="CHEBI:30616"/>
    </ligand>
</feature>
<comment type="catalytic activity">
    <reaction evidence="7">
        <text>N(1)-(5-phospho-beta-D-ribosyl)glycinamide + formate + ATP = N(2)-formyl-N(1)-(5-phospho-beta-D-ribosyl)glycinamide + ADP + phosphate + H(+)</text>
        <dbReference type="Rhea" id="RHEA:24829"/>
        <dbReference type="ChEBI" id="CHEBI:15378"/>
        <dbReference type="ChEBI" id="CHEBI:15740"/>
        <dbReference type="ChEBI" id="CHEBI:30616"/>
        <dbReference type="ChEBI" id="CHEBI:43474"/>
        <dbReference type="ChEBI" id="CHEBI:143788"/>
        <dbReference type="ChEBI" id="CHEBI:147286"/>
        <dbReference type="ChEBI" id="CHEBI:456216"/>
        <dbReference type="EC" id="6.3.1.21"/>
    </reaction>
</comment>
<feature type="binding site" evidence="7">
    <location>
        <position position="291"/>
    </location>
    <ligand>
        <name>Mg(2+)</name>
        <dbReference type="ChEBI" id="CHEBI:18420"/>
    </ligand>
</feature>
<gene>
    <name evidence="7 9" type="primary">purT</name>
    <name evidence="9" type="ORF">E9531_06115</name>
</gene>
<feature type="binding site" evidence="7">
    <location>
        <position position="115"/>
    </location>
    <ligand>
        <name>ATP</name>
        <dbReference type="ChEBI" id="CHEBI:30616"/>
    </ligand>
</feature>
<keyword evidence="2 7" id="KW-0479">Metal-binding</keyword>
<proteinExistence type="inferred from homology"/>
<dbReference type="InterPro" id="IPR048740">
    <property type="entry name" value="PurT_C"/>
</dbReference>
<evidence type="ECO:0000313" key="10">
    <source>
        <dbReference type="Proteomes" id="UP000308917"/>
    </source>
</evidence>
<keyword evidence="10" id="KW-1185">Reference proteome</keyword>
<dbReference type="Pfam" id="PF02222">
    <property type="entry name" value="ATP-grasp"/>
    <property type="match status" value="1"/>
</dbReference>
<dbReference type="SUPFAM" id="SSF51246">
    <property type="entry name" value="Rudiment single hybrid motif"/>
    <property type="match status" value="1"/>
</dbReference>
<dbReference type="NCBIfam" id="TIGR01142">
    <property type="entry name" value="purT"/>
    <property type="match status" value="1"/>
</dbReference>
<dbReference type="SUPFAM" id="SSF56059">
    <property type="entry name" value="Glutathione synthetase ATP-binding domain-like"/>
    <property type="match status" value="1"/>
</dbReference>
<keyword evidence="5 7" id="KW-0067">ATP-binding</keyword>
<dbReference type="Gene3D" id="3.40.50.20">
    <property type="match status" value="1"/>
</dbReference>
<name>A0A4S8FD21_9BURK</name>
<dbReference type="HAMAP" id="MF_01643">
    <property type="entry name" value="PurT"/>
    <property type="match status" value="1"/>
</dbReference>
<dbReference type="InterPro" id="IPR005862">
    <property type="entry name" value="PurT"/>
</dbReference>
<feature type="domain" description="ATP-grasp" evidence="8">
    <location>
        <begin position="120"/>
        <end position="320"/>
    </location>
</feature>
<keyword evidence="6 7" id="KW-0460">Magnesium</keyword>
<evidence type="ECO:0000256" key="3">
    <source>
        <dbReference type="ARBA" id="ARBA00022741"/>
    </source>
</evidence>
<accession>A0A4S8FD21</accession>
<keyword evidence="1 7" id="KW-0436">Ligase</keyword>
<dbReference type="GO" id="GO:0005524">
    <property type="term" value="F:ATP binding"/>
    <property type="evidence" value="ECO:0007669"/>
    <property type="project" value="UniProtKB-UniRule"/>
</dbReference>
<dbReference type="GO" id="GO:0005829">
    <property type="term" value="C:cytosol"/>
    <property type="evidence" value="ECO:0007669"/>
    <property type="project" value="TreeGrafter"/>
</dbReference>
<dbReference type="InterPro" id="IPR011054">
    <property type="entry name" value="Rudment_hybrid_motif"/>
</dbReference>
<dbReference type="PANTHER" id="PTHR43055:SF1">
    <property type="entry name" value="FORMATE-DEPENDENT PHOSPHORIBOSYLGLYCINAMIDE FORMYLTRANSFERASE"/>
    <property type="match status" value="1"/>
</dbReference>
<dbReference type="RefSeq" id="WP_136572863.1">
    <property type="nucleotide sequence ID" value="NZ_STFG01000004.1"/>
</dbReference>
<feature type="binding site" evidence="7">
    <location>
        <begin position="374"/>
        <end position="375"/>
    </location>
    <ligand>
        <name>N(1)-(5-phospho-beta-D-ribosyl)glycinamide</name>
        <dbReference type="ChEBI" id="CHEBI:143788"/>
    </ligand>
</feature>
<evidence type="ECO:0000256" key="7">
    <source>
        <dbReference type="HAMAP-Rule" id="MF_01643"/>
    </source>
</evidence>
<dbReference type="EC" id="6.3.1.21" evidence="7"/>
<dbReference type="Pfam" id="PF22660">
    <property type="entry name" value="RS_preATP-grasp-like"/>
    <property type="match status" value="1"/>
</dbReference>
<comment type="subunit">
    <text evidence="7">Homodimer.</text>
</comment>
<dbReference type="Gene3D" id="3.30.1490.20">
    <property type="entry name" value="ATP-grasp fold, A domain"/>
    <property type="match status" value="1"/>
</dbReference>
<dbReference type="InterPro" id="IPR016185">
    <property type="entry name" value="PreATP-grasp_dom_sf"/>
</dbReference>
<dbReference type="SUPFAM" id="SSF52440">
    <property type="entry name" value="PreATP-grasp domain"/>
    <property type="match status" value="1"/>
</dbReference>
<dbReference type="Proteomes" id="UP000308917">
    <property type="component" value="Unassembled WGS sequence"/>
</dbReference>
<dbReference type="InterPro" id="IPR003135">
    <property type="entry name" value="ATP-grasp_carboxylate-amine"/>
</dbReference>
<dbReference type="GO" id="GO:0000287">
    <property type="term" value="F:magnesium ion binding"/>
    <property type="evidence" value="ECO:0007669"/>
    <property type="project" value="UniProtKB-UniRule"/>
</dbReference>
<protein>
    <recommendedName>
        <fullName evidence="7">Formate-dependent phosphoribosylglycinamide formyltransferase</fullName>
        <ecNumber evidence="7">6.3.1.21</ecNumber>
    </recommendedName>
    <alternativeName>
        <fullName evidence="7">5'-phosphoribosylglycinamide transformylase 2</fullName>
    </alternativeName>
    <alternativeName>
        <fullName evidence="7">Formate-dependent GAR transformylase</fullName>
    </alternativeName>
    <alternativeName>
        <fullName evidence="7">GAR transformylase 2</fullName>
        <shortName evidence="7">GART 2</shortName>
    </alternativeName>
    <alternativeName>
        <fullName evidence="7">Non-folate glycinamide ribonucleotide transformylase</fullName>
    </alternativeName>
    <alternativeName>
        <fullName evidence="7">Phosphoribosylglycinamide formyltransferase 2</fullName>
    </alternativeName>
</protein>
<comment type="pathway">
    <text evidence="7">Purine metabolism; IMP biosynthesis via de novo pathway; N(2)-formyl-N(1)-(5-phospho-D-ribosyl)glycinamide from N(1)-(5-phospho-D-ribosyl)glycinamide (formate route): step 1/1.</text>
</comment>
<dbReference type="Pfam" id="PF21244">
    <property type="entry name" value="PurT_C"/>
    <property type="match status" value="1"/>
</dbReference>
<dbReference type="PROSITE" id="PS50975">
    <property type="entry name" value="ATP_GRASP"/>
    <property type="match status" value="1"/>
</dbReference>
<evidence type="ECO:0000256" key="4">
    <source>
        <dbReference type="ARBA" id="ARBA00022755"/>
    </source>
</evidence>
<dbReference type="InterPro" id="IPR054350">
    <property type="entry name" value="PurT/PurK_preATP-grasp"/>
</dbReference>
<evidence type="ECO:0000256" key="6">
    <source>
        <dbReference type="ARBA" id="ARBA00022842"/>
    </source>
</evidence>
<feature type="binding site" evidence="7">
    <location>
        <position position="82"/>
    </location>
    <ligand>
        <name>N(1)-(5-phospho-beta-D-ribosyl)glycinamide</name>
        <dbReference type="ChEBI" id="CHEBI:143788"/>
    </ligand>
</feature>
<dbReference type="GO" id="GO:0004644">
    <property type="term" value="F:phosphoribosylglycinamide formyltransferase activity"/>
    <property type="evidence" value="ECO:0007669"/>
    <property type="project" value="UniProtKB-UniRule"/>
</dbReference>
<sequence length="405" mass="43554">MSTLGTPLGPNATRVMLLGSGELGKEVTIELQRLGVETIAVDRYDHAPAQQVAHHTRTITMSDPAALRALIEAEKPMLVVPEIEAIATAELENLEAEGLVRVIPTARAARLTMDREGIRRLAAETLSLPTSPYRFCNSLEELQAAIDGTDGQAAIGYPCVVKPVMSSSGKGQSKIDSAADVAKAWDYAMAGGRVAHGRIIVEGFIDFDYEITQLTVRAKNSDGAIETQFCAPIGHIQQSGDYVESWQPHPMTATAQNEAQRIAKAVTDNLGGQGLFGVELFVKGDQVWFSEVSPRPHDTGMVTMTTQWQSEFELHARAILGLPINTALKSPGASAVIYGGVDAKDIVFEGVEQALAVPQTSVRLFGKPESFVKRRMGVALAWDADVDIARDRAKQAASLVKPKAL</sequence>
<feature type="binding site" evidence="7">
    <location>
        <position position="298"/>
    </location>
    <ligand>
        <name>N(1)-(5-phospho-beta-D-ribosyl)glycinamide</name>
        <dbReference type="ChEBI" id="CHEBI:143788"/>
    </ligand>
</feature>
<dbReference type="InterPro" id="IPR013815">
    <property type="entry name" value="ATP_grasp_subdomain_1"/>
</dbReference>
<dbReference type="PANTHER" id="PTHR43055">
    <property type="entry name" value="FORMATE-DEPENDENT PHOSPHORIBOSYLGLYCINAMIDE FORMYLTRANSFERASE"/>
    <property type="match status" value="1"/>
</dbReference>
<organism evidence="9 10">
    <name type="scientific">Lampropedia puyangensis</name>
    <dbReference type="NCBI Taxonomy" id="1330072"/>
    <lineage>
        <taxon>Bacteria</taxon>
        <taxon>Pseudomonadati</taxon>
        <taxon>Pseudomonadota</taxon>
        <taxon>Betaproteobacteria</taxon>
        <taxon>Burkholderiales</taxon>
        <taxon>Comamonadaceae</taxon>
        <taxon>Lampropedia</taxon>
    </lineage>
</organism>
<dbReference type="AlphaFoldDB" id="A0A4S8FD21"/>
<keyword evidence="9" id="KW-0808">Transferase</keyword>
<keyword evidence="4 7" id="KW-0658">Purine biosynthesis</keyword>
<evidence type="ECO:0000256" key="1">
    <source>
        <dbReference type="ARBA" id="ARBA00022598"/>
    </source>
</evidence>
<feature type="binding site" evidence="7">
    <location>
        <position position="210"/>
    </location>
    <ligand>
        <name>ATP</name>
        <dbReference type="ChEBI" id="CHEBI:30616"/>
    </ligand>
</feature>
<evidence type="ECO:0000259" key="8">
    <source>
        <dbReference type="PROSITE" id="PS50975"/>
    </source>
</evidence>
<feature type="binding site" evidence="7">
    <location>
        <begin position="167"/>
        <end position="172"/>
    </location>
    <ligand>
        <name>ATP</name>
        <dbReference type="ChEBI" id="CHEBI:30616"/>
    </ligand>
</feature>
<reference evidence="9 10" key="1">
    <citation type="journal article" date="2015" name="Antonie Van Leeuwenhoek">
        <title>Lampropedia puyangensis sp. nov., isolated from symptomatic bark of Populus ? euramericana canker and emended description of Lampropedia hyalina (Ehrenberg 1832) Lee et al. 2004.</title>
        <authorList>
            <person name="Li Y."/>
            <person name="Wang T."/>
            <person name="Piao C.G."/>
            <person name="Wang L.F."/>
            <person name="Tian G.Z."/>
            <person name="Zhu T.H."/>
            <person name="Guo M.W."/>
        </authorList>
    </citation>
    <scope>NUCLEOTIDE SEQUENCE [LARGE SCALE GENOMIC DNA]</scope>
    <source>
        <strain evidence="9 10">2-bin</strain>
    </source>
</reference>
<evidence type="ECO:0000256" key="2">
    <source>
        <dbReference type="ARBA" id="ARBA00022723"/>
    </source>
</evidence>
<keyword evidence="3 7" id="KW-0547">Nucleotide-binding</keyword>
<dbReference type="Gene3D" id="3.30.470.20">
    <property type="entry name" value="ATP-grasp fold, B domain"/>
    <property type="match status" value="1"/>
</dbReference>
<feature type="binding site" evidence="7">
    <location>
        <position position="367"/>
    </location>
    <ligand>
        <name>N(1)-(5-phospho-beta-D-ribosyl)glycinamide</name>
        <dbReference type="ChEBI" id="CHEBI:143788"/>
    </ligand>
</feature>
<dbReference type="GO" id="GO:0043815">
    <property type="term" value="F:phosphoribosylglycinamide formyltransferase 2 activity"/>
    <property type="evidence" value="ECO:0007669"/>
    <property type="project" value="UniProtKB-UniRule"/>
</dbReference>
<dbReference type="EMBL" id="STFG01000004">
    <property type="protein sequence ID" value="THU03752.1"/>
    <property type="molecule type" value="Genomic_DNA"/>
</dbReference>
<evidence type="ECO:0000256" key="5">
    <source>
        <dbReference type="ARBA" id="ARBA00022840"/>
    </source>
</evidence>
<evidence type="ECO:0000313" key="9">
    <source>
        <dbReference type="EMBL" id="THU03752.1"/>
    </source>
</evidence>